<dbReference type="InterPro" id="IPR013766">
    <property type="entry name" value="Thioredoxin_domain"/>
</dbReference>
<dbReference type="Pfam" id="PF18312">
    <property type="entry name" value="ScsC_N"/>
    <property type="match status" value="1"/>
</dbReference>
<dbReference type="CDD" id="cd03023">
    <property type="entry name" value="DsbA_Com1_like"/>
    <property type="match status" value="1"/>
</dbReference>
<accession>A0A6J4SK66</accession>
<gene>
    <name evidence="6" type="ORF">AVDCRST_MAG91-1081</name>
</gene>
<proteinExistence type="predicted"/>
<dbReference type="PANTHER" id="PTHR13887:SF14">
    <property type="entry name" value="DISULFIDE BOND FORMATION PROTEIN D"/>
    <property type="match status" value="1"/>
</dbReference>
<evidence type="ECO:0000313" key="6">
    <source>
        <dbReference type="EMBL" id="CAA9501493.1"/>
    </source>
</evidence>
<keyword evidence="2" id="KW-0560">Oxidoreductase</keyword>
<protein>
    <recommendedName>
        <fullName evidence="5">Thioredoxin domain-containing protein</fullName>
    </recommendedName>
</protein>
<evidence type="ECO:0000256" key="4">
    <source>
        <dbReference type="ARBA" id="ARBA00023284"/>
    </source>
</evidence>
<dbReference type="Pfam" id="PF01323">
    <property type="entry name" value="DSBA"/>
    <property type="match status" value="1"/>
</dbReference>
<evidence type="ECO:0000256" key="2">
    <source>
        <dbReference type="ARBA" id="ARBA00023002"/>
    </source>
</evidence>
<organism evidence="6">
    <name type="scientific">uncultured Sphingomonadaceae bacterium</name>
    <dbReference type="NCBI Taxonomy" id="169976"/>
    <lineage>
        <taxon>Bacteria</taxon>
        <taxon>Pseudomonadati</taxon>
        <taxon>Pseudomonadota</taxon>
        <taxon>Alphaproteobacteria</taxon>
        <taxon>Sphingomonadales</taxon>
        <taxon>Sphingomonadaceae</taxon>
        <taxon>environmental samples</taxon>
    </lineage>
</organism>
<evidence type="ECO:0000256" key="3">
    <source>
        <dbReference type="ARBA" id="ARBA00023157"/>
    </source>
</evidence>
<dbReference type="InterPro" id="IPR036249">
    <property type="entry name" value="Thioredoxin-like_sf"/>
</dbReference>
<dbReference type="AlphaFoldDB" id="A0A6J4SK66"/>
<dbReference type="Gene3D" id="3.40.30.10">
    <property type="entry name" value="Glutaredoxin"/>
    <property type="match status" value="1"/>
</dbReference>
<reference evidence="6" key="1">
    <citation type="submission" date="2020-02" db="EMBL/GenBank/DDBJ databases">
        <authorList>
            <person name="Meier V. D."/>
        </authorList>
    </citation>
    <scope>NUCLEOTIDE SEQUENCE</scope>
    <source>
        <strain evidence="6">AVDCRST_MAG91</strain>
    </source>
</reference>
<name>A0A6J4SK66_9SPHN</name>
<dbReference type="SUPFAM" id="SSF52833">
    <property type="entry name" value="Thioredoxin-like"/>
    <property type="match status" value="1"/>
</dbReference>
<dbReference type="PROSITE" id="PS51352">
    <property type="entry name" value="THIOREDOXIN_2"/>
    <property type="match status" value="1"/>
</dbReference>
<dbReference type="InterPro" id="IPR041205">
    <property type="entry name" value="ScsC_N"/>
</dbReference>
<dbReference type="PANTHER" id="PTHR13887">
    <property type="entry name" value="GLUTATHIONE S-TRANSFERASE KAPPA"/>
    <property type="match status" value="1"/>
</dbReference>
<feature type="domain" description="Thioredoxin" evidence="5">
    <location>
        <begin position="49"/>
        <end position="234"/>
    </location>
</feature>
<dbReference type="GO" id="GO:0016491">
    <property type="term" value="F:oxidoreductase activity"/>
    <property type="evidence" value="ECO:0007669"/>
    <property type="project" value="UniProtKB-KW"/>
</dbReference>
<keyword evidence="3" id="KW-1015">Disulfide bond</keyword>
<sequence>MNWKSGLAAGLLGAVLGGGAMLVAAPAGVMGGERARIEAVVRDYILDNPEIIQQAAVKLQERETGRVVSANRAAFEKPYRGAYLGNPSGDVTLVEFYDYSCGYCRAALPILDRLLAEDKGLRVVLRELPVLGPDSEAAAYASLAAAAQQPRFARFHHQLFAAGRPVPATLARVAAANGVAPARTPEARAEIVKNLELARAVGIQGTPGFIVGDQILPGMVPYETLKKAIADARAARAR</sequence>
<evidence type="ECO:0000259" key="5">
    <source>
        <dbReference type="PROSITE" id="PS51352"/>
    </source>
</evidence>
<dbReference type="InterPro" id="IPR001853">
    <property type="entry name" value="DSBA-like_thioredoxin_dom"/>
</dbReference>
<keyword evidence="4" id="KW-0676">Redox-active center</keyword>
<keyword evidence="1" id="KW-0732">Signal</keyword>
<evidence type="ECO:0000256" key="1">
    <source>
        <dbReference type="ARBA" id="ARBA00022729"/>
    </source>
</evidence>
<dbReference type="EMBL" id="CADCVX010000239">
    <property type="protein sequence ID" value="CAA9501493.1"/>
    <property type="molecule type" value="Genomic_DNA"/>
</dbReference>